<dbReference type="InterPro" id="IPR000602">
    <property type="entry name" value="Glyco_hydro_38_N"/>
</dbReference>
<dbReference type="Gene3D" id="1.20.1270.50">
    <property type="entry name" value="Glycoside hydrolase family 38, central domain"/>
    <property type="match status" value="1"/>
</dbReference>
<dbReference type="InterPro" id="IPR027291">
    <property type="entry name" value="Glyco_hydro_38_N_sf"/>
</dbReference>
<feature type="coiled-coil region" evidence="10">
    <location>
        <begin position="12"/>
        <end position="39"/>
    </location>
</feature>
<reference evidence="14" key="1">
    <citation type="submission" date="2022-11" db="UniProtKB">
        <authorList>
            <consortium name="WormBaseParasite"/>
        </authorList>
    </citation>
    <scope>IDENTIFICATION</scope>
</reference>
<dbReference type="SUPFAM" id="SSF74650">
    <property type="entry name" value="Galactose mutarotase-like"/>
    <property type="match status" value="1"/>
</dbReference>
<dbReference type="PANTHER" id="PTHR11607">
    <property type="entry name" value="ALPHA-MANNOSIDASE"/>
    <property type="match status" value="1"/>
</dbReference>
<dbReference type="InterPro" id="IPR037094">
    <property type="entry name" value="Glyco_hydro_38_cen_sf"/>
</dbReference>
<dbReference type="Proteomes" id="UP000887540">
    <property type="component" value="Unplaced"/>
</dbReference>
<comment type="function">
    <text evidence="7">Catalyzes the first committed step in the biosynthesis of complex N-glycans. It controls conversion of high mannose to complex N-glycans; the final hydrolytic step in the N-glycan maturation pathway.</text>
</comment>
<dbReference type="Gene3D" id="2.70.98.30">
    <property type="entry name" value="Golgi alpha-mannosidase II, domain 4"/>
    <property type="match status" value="1"/>
</dbReference>
<evidence type="ECO:0000256" key="11">
    <source>
        <dbReference type="SAM" id="MobiDB-lite"/>
    </source>
</evidence>
<proteinExistence type="inferred from homology"/>
<dbReference type="FunFam" id="3.20.110.10:FF:000003">
    <property type="entry name" value="Alpha-mannosidase"/>
    <property type="match status" value="1"/>
</dbReference>
<keyword evidence="3 9" id="KW-0378">Hydrolase</keyword>
<evidence type="ECO:0000256" key="8">
    <source>
        <dbReference type="ARBA" id="ARBA00093232"/>
    </source>
</evidence>
<dbReference type="FunFam" id="1.20.1270.50:FF:000001">
    <property type="entry name" value="Alpha-mannosidase"/>
    <property type="match status" value="1"/>
</dbReference>
<dbReference type="Gene3D" id="2.60.40.1180">
    <property type="entry name" value="Golgi alpha-mannosidase II"/>
    <property type="match status" value="1"/>
</dbReference>
<evidence type="ECO:0000313" key="13">
    <source>
        <dbReference type="Proteomes" id="UP000887540"/>
    </source>
</evidence>
<protein>
    <recommendedName>
        <fullName evidence="9">Alpha-mannosidase</fullName>
        <ecNumber evidence="9">3.2.1.-</ecNumber>
    </recommendedName>
</protein>
<dbReference type="GO" id="GO:0004572">
    <property type="term" value="F:mannosyl-oligosaccharide 1,3-1,6-alpha-mannosidase activity"/>
    <property type="evidence" value="ECO:0007669"/>
    <property type="project" value="UniProtKB-EC"/>
</dbReference>
<dbReference type="SUPFAM" id="SSF88688">
    <property type="entry name" value="Families 57/38 glycoside transferase middle domain"/>
    <property type="match status" value="1"/>
</dbReference>
<comment type="catalytic activity">
    <reaction evidence="8">
        <text>N(4)-{beta-D-GlcNAc-(1-&gt;2)-alpha-D-Man-(1-&gt;3)-[alpha-D-Man-(1-&gt;3)-[alpha-D-Man-(1-&gt;6)]-alpha-D-Man-(1-&gt;6)]-beta-D-Man-(1-&gt;4)-beta-D-GlcNAc-(1-&gt;4)-beta-D-GlcNAc}-L-asparaginyl-[protein] + 2 H2O = 2 alpha-D-mannopyranose + an N(4)-{beta-D-GlcNAc-(1-&gt;2)-alpha-D-Man-(1-&gt;3)-[alpha-D-Man-(1-&gt;6)]-beta-D-Man-(1-&gt;4)-beta-D-GlcNAc-(1-&gt;4)-beta-D-GlcNAc}-L-asparaginyl-[protein]</text>
        <dbReference type="Rhea" id="RHEA:56052"/>
        <dbReference type="Rhea" id="RHEA-COMP:14368"/>
        <dbReference type="Rhea" id="RHEA-COMP:14369"/>
        <dbReference type="ChEBI" id="CHEBI:15377"/>
        <dbReference type="ChEBI" id="CHEBI:28729"/>
        <dbReference type="ChEBI" id="CHEBI:60615"/>
        <dbReference type="ChEBI" id="CHEBI:60625"/>
        <dbReference type="EC" id="3.2.1.114"/>
    </reaction>
</comment>
<evidence type="ECO:0000256" key="3">
    <source>
        <dbReference type="ARBA" id="ARBA00022801"/>
    </source>
</evidence>
<dbReference type="EC" id="3.2.1.-" evidence="9"/>
<dbReference type="WBParaSite" id="ACRNAN_Path_1071.g4108.t1">
    <property type="protein sequence ID" value="ACRNAN_Path_1071.g4108.t1"/>
    <property type="gene ID" value="ACRNAN_Path_1071.g4108"/>
</dbReference>
<comment type="cofactor">
    <cofactor evidence="9">
        <name>Zn(2+)</name>
        <dbReference type="ChEBI" id="CHEBI:29105"/>
    </cofactor>
    <text evidence="9">Binds 1 zinc ion per subunit.</text>
</comment>
<sequence length="1154" mass="130978">MVDSSASRRQAIYKEQHDIEKLREKIAHLEIQLEENDKYVVKLKQKLDDAVQEEQGHNIDQLEHVENQQKQLAPPVSSGSPSPKAVDSNREQILPPKENQGGGNKVQVVQNFLAGKEGASSAMAFANIVSSGKLVCPTKDVNYHADGDIQMLHAYETIPFDNPDGGVWKQGWDVKYDKEKIKQEKKLEVVVIPHSHDDPGWLKTFEGYFEDQTKHILDGMVEHLNRTPDMKFIYAEMSFFELWWSQINDEIRNKARKLIESGQVEIVTGGWVMTDEANSHYFSTVMEMIEGHEFLLNQIGFKPSNHWSIDPFGISPTLAYIMKQSNMSHAAIQRVHYSVKKYLAQQRNLEFTWRQLWAGKSDVTDMKTHMFPFYSYDVPHTCGPEPAICCQFDFKRLTSIGCPWGKAPEVITPGNVAQRGQMLADQYRKKAQLYKNNVILVPLGDDFRYDSLTEWNDQYKNYKMLFDYMNSNKDLNINARFGTLHDYFTLLEKRISEDKPLSILSGDFFTYADRDDHYWSGYFTSRPFYKHMDRTVQHYLRTADILFSLANWKANNSGVKFTGEDLYDNLVTARRAMSLFQHHDGVTGTARDHVVIDYGEKMVTAINNCKQIISKATEYLMKFPPTREQGLKIDEEHFVDKLPQKVVSEDGSVVVVFNPLGQPRQEVVCINVNSWKSRVGLPGESNTEILQQIGPVLQVIDNKIVADKDRFELCFLAEIQALGFARFNIFEADDVANKVKLRSSSEFESQYFETKLVDKSTDIIIENSHLKASFDVNTGLLKTLKEESELDVELSFVHYGARKHNRSFTGGDSLAGAYLFLPDGKARPLSSSDNSYIFVNGPIRKTIFVKGPQEAQLVHVVNLDVNAQSLYITNLVNITTQANFEVAMRLKTSIKEDNFFSDLNAFQMIRRKRFAKLPLQAQYYPMPGSAFIEDSNKRLSLLGRQALGVASLEPGWIEVMLDRRLNQDDDRGLAQGVLDNKRTESQFFLLLETLSGQPPDNDPTIGYHSLPAHHLSLALHYPLSILVGQIDHAASSEIPASTSLLAQAYPCDIHPIAIRTLSQPTIYGPGGTRSTKPQSSSGMVLHRLGVECRSKKELLTKCETSDGKISIKSQFVEKPKTVHDSSLTLMYVSDKETDSLLLNPMELKTVKISF</sequence>
<evidence type="ECO:0000256" key="9">
    <source>
        <dbReference type="RuleBase" id="RU361199"/>
    </source>
</evidence>
<dbReference type="GO" id="GO:0000139">
    <property type="term" value="C:Golgi membrane"/>
    <property type="evidence" value="ECO:0007669"/>
    <property type="project" value="TreeGrafter"/>
</dbReference>
<evidence type="ECO:0000256" key="1">
    <source>
        <dbReference type="ARBA" id="ARBA00009792"/>
    </source>
</evidence>
<evidence type="ECO:0000256" key="10">
    <source>
        <dbReference type="SAM" id="Coils"/>
    </source>
</evidence>
<dbReference type="GO" id="GO:0006013">
    <property type="term" value="P:mannose metabolic process"/>
    <property type="evidence" value="ECO:0007669"/>
    <property type="project" value="InterPro"/>
</dbReference>
<dbReference type="GO" id="GO:0046872">
    <property type="term" value="F:metal ion binding"/>
    <property type="evidence" value="ECO:0007669"/>
    <property type="project" value="UniProtKB-KW"/>
</dbReference>
<dbReference type="GO" id="GO:0006491">
    <property type="term" value="P:N-glycan processing"/>
    <property type="evidence" value="ECO:0007669"/>
    <property type="project" value="TreeGrafter"/>
</dbReference>
<dbReference type="CDD" id="cd10809">
    <property type="entry name" value="GH38N_AMII_GMII_SfManIII_like"/>
    <property type="match status" value="1"/>
</dbReference>
<dbReference type="Pfam" id="PF01074">
    <property type="entry name" value="Glyco_hydro_38N"/>
    <property type="match status" value="1"/>
</dbReference>
<dbReference type="InterPro" id="IPR015341">
    <property type="entry name" value="Glyco_hydro_38_cen"/>
</dbReference>
<evidence type="ECO:0000256" key="2">
    <source>
        <dbReference type="ARBA" id="ARBA00022723"/>
    </source>
</evidence>
<keyword evidence="13" id="KW-1185">Reference proteome</keyword>
<evidence type="ECO:0000256" key="6">
    <source>
        <dbReference type="ARBA" id="ARBA00023295"/>
    </source>
</evidence>
<organism evidence="13 14">
    <name type="scientific">Acrobeloides nanus</name>
    <dbReference type="NCBI Taxonomy" id="290746"/>
    <lineage>
        <taxon>Eukaryota</taxon>
        <taxon>Metazoa</taxon>
        <taxon>Ecdysozoa</taxon>
        <taxon>Nematoda</taxon>
        <taxon>Chromadorea</taxon>
        <taxon>Rhabditida</taxon>
        <taxon>Tylenchina</taxon>
        <taxon>Cephalobomorpha</taxon>
        <taxon>Cephaloboidea</taxon>
        <taxon>Cephalobidae</taxon>
        <taxon>Acrobeloides</taxon>
    </lineage>
</organism>
<dbReference type="Pfam" id="PF07748">
    <property type="entry name" value="Glyco_hydro_38C"/>
    <property type="match status" value="1"/>
</dbReference>
<feature type="domain" description="Glycoside hydrolase family 38 central" evidence="12">
    <location>
        <begin position="517"/>
        <end position="602"/>
    </location>
</feature>
<dbReference type="AlphaFoldDB" id="A0A914BV68"/>
<dbReference type="PANTHER" id="PTHR11607:SF3">
    <property type="entry name" value="LYSOSOMAL ALPHA-MANNOSIDASE"/>
    <property type="match status" value="1"/>
</dbReference>
<comment type="similarity">
    <text evidence="1 9">Belongs to the glycosyl hydrolase 38 family.</text>
</comment>
<keyword evidence="5" id="KW-1015">Disulfide bond</keyword>
<dbReference type="Pfam" id="PF09261">
    <property type="entry name" value="Alpha-mann_mid"/>
    <property type="match status" value="1"/>
</dbReference>
<evidence type="ECO:0000313" key="14">
    <source>
        <dbReference type="WBParaSite" id="ACRNAN_Path_1071.g4108.t1"/>
    </source>
</evidence>
<evidence type="ECO:0000256" key="4">
    <source>
        <dbReference type="ARBA" id="ARBA00022833"/>
    </source>
</evidence>
<dbReference type="GO" id="GO:0030246">
    <property type="term" value="F:carbohydrate binding"/>
    <property type="evidence" value="ECO:0007669"/>
    <property type="project" value="InterPro"/>
</dbReference>
<evidence type="ECO:0000256" key="5">
    <source>
        <dbReference type="ARBA" id="ARBA00023157"/>
    </source>
</evidence>
<keyword evidence="10" id="KW-0175">Coiled coil</keyword>
<dbReference type="InterPro" id="IPR011682">
    <property type="entry name" value="Glyco_hydro_38_C"/>
</dbReference>
<dbReference type="InterPro" id="IPR050843">
    <property type="entry name" value="Glycosyl_Hydrlase_38"/>
</dbReference>
<evidence type="ECO:0000256" key="7">
    <source>
        <dbReference type="ARBA" id="ARBA00059516"/>
    </source>
</evidence>
<keyword evidence="2 9" id="KW-0479">Metal-binding</keyword>
<dbReference type="InterPro" id="IPR011330">
    <property type="entry name" value="Glyco_hydro/deAcase_b/a-brl"/>
</dbReference>
<dbReference type="Gene3D" id="3.20.110.10">
    <property type="entry name" value="Glycoside hydrolase 38, N terminal domain"/>
    <property type="match status" value="1"/>
</dbReference>
<evidence type="ECO:0000259" key="12">
    <source>
        <dbReference type="SMART" id="SM00872"/>
    </source>
</evidence>
<keyword evidence="4 9" id="KW-0862">Zinc</keyword>
<feature type="region of interest" description="Disordered" evidence="11">
    <location>
        <begin position="68"/>
        <end position="103"/>
    </location>
</feature>
<dbReference type="InterPro" id="IPR028995">
    <property type="entry name" value="Glyco_hydro_57/38_cen_sf"/>
</dbReference>
<dbReference type="InterPro" id="IPR013780">
    <property type="entry name" value="Glyco_hydro_b"/>
</dbReference>
<keyword evidence="6 9" id="KW-0326">Glycosidase</keyword>
<name>A0A914BV68_9BILA</name>
<dbReference type="SUPFAM" id="SSF88713">
    <property type="entry name" value="Glycoside hydrolase/deacetylase"/>
    <property type="match status" value="1"/>
</dbReference>
<dbReference type="SMART" id="SM00872">
    <property type="entry name" value="Alpha-mann_mid"/>
    <property type="match status" value="1"/>
</dbReference>
<accession>A0A914BV68</accession>
<dbReference type="InterPro" id="IPR011013">
    <property type="entry name" value="Gal_mutarotase_sf_dom"/>
</dbReference>